<evidence type="ECO:0000256" key="1">
    <source>
        <dbReference type="SAM" id="MobiDB-lite"/>
    </source>
</evidence>
<reference evidence="2" key="1">
    <citation type="journal article" date="2022" name="bioRxiv">
        <title>Sequencing and chromosome-scale assembly of the giantPleurodeles waltlgenome.</title>
        <authorList>
            <person name="Brown T."/>
            <person name="Elewa A."/>
            <person name="Iarovenko S."/>
            <person name="Subramanian E."/>
            <person name="Araus A.J."/>
            <person name="Petzold A."/>
            <person name="Susuki M."/>
            <person name="Suzuki K.-i.T."/>
            <person name="Hayashi T."/>
            <person name="Toyoda A."/>
            <person name="Oliveira C."/>
            <person name="Osipova E."/>
            <person name="Leigh N.D."/>
            <person name="Simon A."/>
            <person name="Yun M.H."/>
        </authorList>
    </citation>
    <scope>NUCLEOTIDE SEQUENCE</scope>
    <source>
        <strain evidence="2">20211129_DDA</strain>
        <tissue evidence="2">Liver</tissue>
    </source>
</reference>
<feature type="compositionally biased region" description="Polar residues" evidence="1">
    <location>
        <begin position="149"/>
        <end position="162"/>
    </location>
</feature>
<evidence type="ECO:0000313" key="2">
    <source>
        <dbReference type="EMBL" id="KAJ1108120.1"/>
    </source>
</evidence>
<comment type="caution">
    <text evidence="2">The sequence shown here is derived from an EMBL/GenBank/DDBJ whole genome shotgun (WGS) entry which is preliminary data.</text>
</comment>
<accession>A0AAV7MWJ1</accession>
<organism evidence="2 3">
    <name type="scientific">Pleurodeles waltl</name>
    <name type="common">Iberian ribbed newt</name>
    <dbReference type="NCBI Taxonomy" id="8319"/>
    <lineage>
        <taxon>Eukaryota</taxon>
        <taxon>Metazoa</taxon>
        <taxon>Chordata</taxon>
        <taxon>Craniata</taxon>
        <taxon>Vertebrata</taxon>
        <taxon>Euteleostomi</taxon>
        <taxon>Amphibia</taxon>
        <taxon>Batrachia</taxon>
        <taxon>Caudata</taxon>
        <taxon>Salamandroidea</taxon>
        <taxon>Salamandridae</taxon>
        <taxon>Pleurodelinae</taxon>
        <taxon>Pleurodeles</taxon>
    </lineage>
</organism>
<name>A0AAV7MWJ1_PLEWA</name>
<proteinExistence type="predicted"/>
<dbReference type="AlphaFoldDB" id="A0AAV7MWJ1"/>
<dbReference type="EMBL" id="JANPWB010000013">
    <property type="protein sequence ID" value="KAJ1108120.1"/>
    <property type="molecule type" value="Genomic_DNA"/>
</dbReference>
<protein>
    <submittedName>
        <fullName evidence="2">Uncharacterized protein</fullName>
    </submittedName>
</protein>
<feature type="region of interest" description="Disordered" evidence="1">
    <location>
        <begin position="131"/>
        <end position="169"/>
    </location>
</feature>
<dbReference type="Proteomes" id="UP001066276">
    <property type="component" value="Chromosome 9"/>
</dbReference>
<evidence type="ECO:0000313" key="3">
    <source>
        <dbReference type="Proteomes" id="UP001066276"/>
    </source>
</evidence>
<keyword evidence="3" id="KW-1185">Reference proteome</keyword>
<gene>
    <name evidence="2" type="ORF">NDU88_005502</name>
</gene>
<sequence length="187" mass="20443">MVTNGSRSCLVLVPSSIDSAQSNPCDNAALERGTIGTADEEQGMQDNPDNLCNQLKLRTSRVLDNGDLQEGDIGLKQLYPLYPLFGGGAGRGTKGTKEIFTGPQPYSHTSVPVEDNLSPSAQHGSDIRTIREAHSASPSMSSESHVETRTSQQGQERQQADSQCRRSRRSMLKEEAVLIRNPCFFKY</sequence>